<evidence type="ECO:0000313" key="2">
    <source>
        <dbReference type="Proteomes" id="UP001054837"/>
    </source>
</evidence>
<sequence length="116" mass="13182">MLLLIGSDVDYADYLWMLKGFNFVPGAMETAEDEWWVRMELAETIDYSVRGSAPGLSNPELMDTTSASIPTELLASPIQFICRRTLCTHNYCDQEEGHCTESLRCICCNADWIFSR</sequence>
<organism evidence="1 2">
    <name type="scientific">Caerostris darwini</name>
    <dbReference type="NCBI Taxonomy" id="1538125"/>
    <lineage>
        <taxon>Eukaryota</taxon>
        <taxon>Metazoa</taxon>
        <taxon>Ecdysozoa</taxon>
        <taxon>Arthropoda</taxon>
        <taxon>Chelicerata</taxon>
        <taxon>Arachnida</taxon>
        <taxon>Araneae</taxon>
        <taxon>Araneomorphae</taxon>
        <taxon>Entelegynae</taxon>
        <taxon>Araneoidea</taxon>
        <taxon>Araneidae</taxon>
        <taxon>Caerostris</taxon>
    </lineage>
</organism>
<dbReference type="AlphaFoldDB" id="A0AAV4NX87"/>
<reference evidence="1 2" key="1">
    <citation type="submission" date="2021-06" db="EMBL/GenBank/DDBJ databases">
        <title>Caerostris darwini draft genome.</title>
        <authorList>
            <person name="Kono N."/>
            <person name="Arakawa K."/>
        </authorList>
    </citation>
    <scope>NUCLEOTIDE SEQUENCE [LARGE SCALE GENOMIC DNA]</scope>
</reference>
<comment type="caution">
    <text evidence="1">The sequence shown here is derived from an EMBL/GenBank/DDBJ whole genome shotgun (WGS) entry which is preliminary data.</text>
</comment>
<name>A0AAV4NX87_9ARAC</name>
<keyword evidence="2" id="KW-1185">Reference proteome</keyword>
<gene>
    <name evidence="1" type="ORF">CDAR_393281</name>
</gene>
<protein>
    <submittedName>
        <fullName evidence="1">Uncharacterized protein</fullName>
    </submittedName>
</protein>
<evidence type="ECO:0000313" key="1">
    <source>
        <dbReference type="EMBL" id="GIX89353.1"/>
    </source>
</evidence>
<accession>A0AAV4NX87</accession>
<proteinExistence type="predicted"/>
<dbReference type="EMBL" id="BPLQ01002166">
    <property type="protein sequence ID" value="GIX89353.1"/>
    <property type="molecule type" value="Genomic_DNA"/>
</dbReference>
<dbReference type="Proteomes" id="UP001054837">
    <property type="component" value="Unassembled WGS sequence"/>
</dbReference>